<evidence type="ECO:0000256" key="2">
    <source>
        <dbReference type="ARBA" id="ARBA00022691"/>
    </source>
</evidence>
<name>A0A538U3R8_UNCEI</name>
<comment type="similarity">
    <text evidence="3">Belongs to the methyltransferase superfamily. Arsenite methyltransferase family.</text>
</comment>
<dbReference type="NCBIfam" id="NF008823">
    <property type="entry name" value="PRK11873.1"/>
    <property type="match status" value="1"/>
</dbReference>
<dbReference type="EMBL" id="VBPB01000218">
    <property type="protein sequence ID" value="TMQ70546.1"/>
    <property type="molecule type" value="Genomic_DNA"/>
</dbReference>
<evidence type="ECO:0000256" key="6">
    <source>
        <dbReference type="ARBA" id="ARBA00047941"/>
    </source>
</evidence>
<evidence type="ECO:0000313" key="11">
    <source>
        <dbReference type="Proteomes" id="UP000319771"/>
    </source>
</evidence>
<keyword evidence="10" id="KW-0489">Methyltransferase</keyword>
<dbReference type="Gene3D" id="3.40.50.150">
    <property type="entry name" value="Vaccinia Virus protein VP39"/>
    <property type="match status" value="1"/>
</dbReference>
<protein>
    <recommendedName>
        <fullName evidence="5">Arsenite methyltransferase</fullName>
        <ecNumber evidence="4">2.1.1.137</ecNumber>
    </recommendedName>
</protein>
<accession>A0A538U3R8</accession>
<dbReference type="SUPFAM" id="SSF53335">
    <property type="entry name" value="S-adenosyl-L-methionine-dependent methyltransferases"/>
    <property type="match status" value="1"/>
</dbReference>
<feature type="non-terminal residue" evidence="10">
    <location>
        <position position="1"/>
    </location>
</feature>
<dbReference type="InterPro" id="IPR026669">
    <property type="entry name" value="Arsenite_MeTrfase-like"/>
</dbReference>
<comment type="catalytic activity">
    <reaction evidence="7">
        <text>arsenic triglutathione + 2 [thioredoxin]-dithiol + 2 S-adenosyl-L-methionine + H2O = dimethylarsinous acid + 2 [thioredoxin]-disulfide + 3 glutathione + 2 S-adenosyl-L-homocysteine + 2 H(+)</text>
        <dbReference type="Rhea" id="RHEA:69464"/>
        <dbReference type="Rhea" id="RHEA-COMP:10698"/>
        <dbReference type="Rhea" id="RHEA-COMP:10700"/>
        <dbReference type="ChEBI" id="CHEBI:15377"/>
        <dbReference type="ChEBI" id="CHEBI:15378"/>
        <dbReference type="ChEBI" id="CHEBI:23808"/>
        <dbReference type="ChEBI" id="CHEBI:29950"/>
        <dbReference type="ChEBI" id="CHEBI:50058"/>
        <dbReference type="ChEBI" id="CHEBI:57856"/>
        <dbReference type="ChEBI" id="CHEBI:57925"/>
        <dbReference type="ChEBI" id="CHEBI:59789"/>
        <dbReference type="ChEBI" id="CHEBI:183640"/>
        <dbReference type="EC" id="2.1.1.137"/>
    </reaction>
</comment>
<sequence>AIPEGANLGLGCGNPLAYAAVRPGETVLDLGSGAGIDCFLAAREVGPQGRVIGVDMTPAMIERARANAASAHPNVEFRLGEIEHLPVADASVDVIISNCVVNLSPDKPQAFQEALRVLRPGGRLVVSDLVLTRPLTPELAKDVDLYVGCVAGASLRADYLRMIGEAGFADVEVLNESGYEVGRGKRTQGSPSDEAFSAVVSVKVRARKP</sequence>
<dbReference type="InterPro" id="IPR025714">
    <property type="entry name" value="Methyltranfer_dom"/>
</dbReference>
<keyword evidence="2" id="KW-0949">S-adenosyl-L-methionine</keyword>
<dbReference type="InterPro" id="IPR029063">
    <property type="entry name" value="SAM-dependent_MTases_sf"/>
</dbReference>
<dbReference type="PANTHER" id="PTHR43675:SF8">
    <property type="entry name" value="ARSENITE METHYLTRANSFERASE"/>
    <property type="match status" value="1"/>
</dbReference>
<evidence type="ECO:0000256" key="3">
    <source>
        <dbReference type="ARBA" id="ARBA00034487"/>
    </source>
</evidence>
<comment type="caution">
    <text evidence="10">The sequence shown here is derived from an EMBL/GenBank/DDBJ whole genome shotgun (WGS) entry which is preliminary data.</text>
</comment>
<dbReference type="AlphaFoldDB" id="A0A538U3R8"/>
<keyword evidence="1 10" id="KW-0808">Transferase</keyword>
<reference evidence="10 11" key="1">
    <citation type="journal article" date="2019" name="Nat. Microbiol.">
        <title>Mediterranean grassland soil C-N compound turnover is dependent on rainfall and depth, and is mediated by genomically divergent microorganisms.</title>
        <authorList>
            <person name="Diamond S."/>
            <person name="Andeer P.F."/>
            <person name="Li Z."/>
            <person name="Crits-Christoph A."/>
            <person name="Burstein D."/>
            <person name="Anantharaman K."/>
            <person name="Lane K.R."/>
            <person name="Thomas B.C."/>
            <person name="Pan C."/>
            <person name="Northen T.R."/>
            <person name="Banfield J.F."/>
        </authorList>
    </citation>
    <scope>NUCLEOTIDE SEQUENCE [LARGE SCALE GENOMIC DNA]</scope>
    <source>
        <strain evidence="10">WS_11</strain>
    </source>
</reference>
<evidence type="ECO:0000256" key="7">
    <source>
        <dbReference type="ARBA" id="ARBA00047943"/>
    </source>
</evidence>
<evidence type="ECO:0000313" key="10">
    <source>
        <dbReference type="EMBL" id="TMQ70546.1"/>
    </source>
</evidence>
<evidence type="ECO:0000256" key="4">
    <source>
        <dbReference type="ARBA" id="ARBA00034521"/>
    </source>
</evidence>
<dbReference type="GO" id="GO:0030791">
    <property type="term" value="F:arsenite methyltransferase activity"/>
    <property type="evidence" value="ECO:0007669"/>
    <property type="project" value="UniProtKB-EC"/>
</dbReference>
<evidence type="ECO:0000256" key="1">
    <source>
        <dbReference type="ARBA" id="ARBA00022679"/>
    </source>
</evidence>
<feature type="domain" description="Methyltransferase" evidence="9">
    <location>
        <begin position="23"/>
        <end position="167"/>
    </location>
</feature>
<dbReference type="Proteomes" id="UP000319771">
    <property type="component" value="Unassembled WGS sequence"/>
</dbReference>
<proteinExistence type="inferred from homology"/>
<evidence type="ECO:0000256" key="5">
    <source>
        <dbReference type="ARBA" id="ARBA00034545"/>
    </source>
</evidence>
<dbReference type="PANTHER" id="PTHR43675">
    <property type="entry name" value="ARSENITE METHYLTRANSFERASE"/>
    <property type="match status" value="1"/>
</dbReference>
<dbReference type="Pfam" id="PF13847">
    <property type="entry name" value="Methyltransf_31"/>
    <property type="match status" value="1"/>
</dbReference>
<comment type="catalytic activity">
    <reaction evidence="6">
        <text>arsenic triglutathione + [thioredoxin]-dithiol + S-adenosyl-L-methionine + 2 H2O = methylarsonous acid + [thioredoxin]-disulfide + 3 glutathione + S-adenosyl-L-homocysteine + H(+)</text>
        <dbReference type="Rhea" id="RHEA:69460"/>
        <dbReference type="Rhea" id="RHEA-COMP:10698"/>
        <dbReference type="Rhea" id="RHEA-COMP:10700"/>
        <dbReference type="ChEBI" id="CHEBI:15377"/>
        <dbReference type="ChEBI" id="CHEBI:15378"/>
        <dbReference type="ChEBI" id="CHEBI:17826"/>
        <dbReference type="ChEBI" id="CHEBI:29950"/>
        <dbReference type="ChEBI" id="CHEBI:50058"/>
        <dbReference type="ChEBI" id="CHEBI:57856"/>
        <dbReference type="ChEBI" id="CHEBI:57925"/>
        <dbReference type="ChEBI" id="CHEBI:59789"/>
        <dbReference type="ChEBI" id="CHEBI:183640"/>
        <dbReference type="EC" id="2.1.1.137"/>
    </reaction>
</comment>
<gene>
    <name evidence="10" type="primary">arsM</name>
    <name evidence="10" type="ORF">E6K81_12300</name>
</gene>
<comment type="catalytic activity">
    <reaction evidence="8">
        <text>arsenic triglutathione + 3 [thioredoxin]-dithiol + 3 S-adenosyl-L-methionine = trimethylarsine + 3 [thioredoxin]-disulfide + 3 glutathione + 3 S-adenosyl-L-homocysteine + 3 H(+)</text>
        <dbReference type="Rhea" id="RHEA:69432"/>
        <dbReference type="Rhea" id="RHEA-COMP:10698"/>
        <dbReference type="Rhea" id="RHEA-COMP:10700"/>
        <dbReference type="ChEBI" id="CHEBI:15378"/>
        <dbReference type="ChEBI" id="CHEBI:27130"/>
        <dbReference type="ChEBI" id="CHEBI:29950"/>
        <dbReference type="ChEBI" id="CHEBI:50058"/>
        <dbReference type="ChEBI" id="CHEBI:57856"/>
        <dbReference type="ChEBI" id="CHEBI:57925"/>
        <dbReference type="ChEBI" id="CHEBI:59789"/>
        <dbReference type="ChEBI" id="CHEBI:183640"/>
        <dbReference type="EC" id="2.1.1.137"/>
    </reaction>
</comment>
<organism evidence="10 11">
    <name type="scientific">Eiseniibacteriota bacterium</name>
    <dbReference type="NCBI Taxonomy" id="2212470"/>
    <lineage>
        <taxon>Bacteria</taxon>
        <taxon>Candidatus Eiseniibacteriota</taxon>
    </lineage>
</organism>
<dbReference type="CDD" id="cd02440">
    <property type="entry name" value="AdoMet_MTases"/>
    <property type="match status" value="1"/>
</dbReference>
<dbReference type="EC" id="2.1.1.137" evidence="4"/>
<evidence type="ECO:0000256" key="8">
    <source>
        <dbReference type="ARBA" id="ARBA00048428"/>
    </source>
</evidence>
<dbReference type="GO" id="GO:0032259">
    <property type="term" value="P:methylation"/>
    <property type="evidence" value="ECO:0007669"/>
    <property type="project" value="UniProtKB-KW"/>
</dbReference>
<evidence type="ECO:0000259" key="9">
    <source>
        <dbReference type="Pfam" id="PF13847"/>
    </source>
</evidence>